<comment type="caution">
    <text evidence="5">The sequence shown here is derived from an EMBL/GenBank/DDBJ whole genome shotgun (WGS) entry which is preliminary data.</text>
</comment>
<dbReference type="InterPro" id="IPR025110">
    <property type="entry name" value="AMP-bd_C"/>
</dbReference>
<evidence type="ECO:0000256" key="1">
    <source>
        <dbReference type="ARBA" id="ARBA00006432"/>
    </source>
</evidence>
<evidence type="ECO:0000313" key="6">
    <source>
        <dbReference type="Proteomes" id="UP000243096"/>
    </source>
</evidence>
<dbReference type="CDD" id="cd05917">
    <property type="entry name" value="FACL_like_2"/>
    <property type="match status" value="1"/>
</dbReference>
<dbReference type="PANTHER" id="PTHR43201:SF5">
    <property type="entry name" value="MEDIUM-CHAIN ACYL-COA LIGASE ACSF2, MITOCHONDRIAL"/>
    <property type="match status" value="1"/>
</dbReference>
<feature type="domain" description="AMP-binding enzyme C-terminal" evidence="4">
    <location>
        <begin position="479"/>
        <end position="554"/>
    </location>
</feature>
<organism evidence="5 6">
    <name type="scientific">Mycetohabitans endofungorum</name>
    <dbReference type="NCBI Taxonomy" id="417203"/>
    <lineage>
        <taxon>Bacteria</taxon>
        <taxon>Pseudomonadati</taxon>
        <taxon>Pseudomonadota</taxon>
        <taxon>Betaproteobacteria</taxon>
        <taxon>Burkholderiales</taxon>
        <taxon>Burkholderiaceae</taxon>
        <taxon>Mycetohabitans</taxon>
    </lineage>
</organism>
<evidence type="ECO:0000259" key="3">
    <source>
        <dbReference type="Pfam" id="PF00501"/>
    </source>
</evidence>
<dbReference type="PANTHER" id="PTHR43201">
    <property type="entry name" value="ACYL-COA SYNTHETASE"/>
    <property type="match status" value="1"/>
</dbReference>
<dbReference type="SUPFAM" id="SSF56801">
    <property type="entry name" value="Acetyl-CoA synthetase-like"/>
    <property type="match status" value="1"/>
</dbReference>
<dbReference type="Proteomes" id="UP000243096">
    <property type="component" value="Unassembled WGS sequence"/>
</dbReference>
<dbReference type="GO" id="GO:0031956">
    <property type="term" value="F:medium-chain fatty acid-CoA ligase activity"/>
    <property type="evidence" value="ECO:0007669"/>
    <property type="project" value="TreeGrafter"/>
</dbReference>
<dbReference type="Pfam" id="PF13193">
    <property type="entry name" value="AMP-binding_C"/>
    <property type="match status" value="1"/>
</dbReference>
<accession>A0A2P5K8B5</accession>
<reference evidence="5 6" key="1">
    <citation type="submission" date="2018-01" db="EMBL/GenBank/DDBJ databases">
        <title>Genomic Encyclopedia of Type Strains, Phase III (KMG-III): the genomes of soil and plant-associated and newly described type strains.</title>
        <authorList>
            <person name="Whitman W."/>
        </authorList>
    </citation>
    <scope>NUCLEOTIDE SEQUENCE [LARGE SCALE GENOMIC DNA]</scope>
    <source>
        <strain evidence="5 6">HKI456</strain>
    </source>
</reference>
<dbReference type="PROSITE" id="PS00455">
    <property type="entry name" value="AMP_BINDING"/>
    <property type="match status" value="1"/>
</dbReference>
<dbReference type="InterPro" id="IPR020845">
    <property type="entry name" value="AMP-binding_CS"/>
</dbReference>
<dbReference type="AlphaFoldDB" id="A0A2P5K8B5"/>
<dbReference type="NCBIfam" id="NF009233">
    <property type="entry name" value="PRK12583.1"/>
    <property type="match status" value="1"/>
</dbReference>
<dbReference type="Gene3D" id="3.40.50.12780">
    <property type="entry name" value="N-terminal domain of ligase-like"/>
    <property type="match status" value="1"/>
</dbReference>
<feature type="domain" description="AMP-dependent synthetase/ligase" evidence="3">
    <location>
        <begin position="40"/>
        <end position="429"/>
    </location>
</feature>
<evidence type="ECO:0000259" key="4">
    <source>
        <dbReference type="Pfam" id="PF13193"/>
    </source>
</evidence>
<dbReference type="InterPro" id="IPR042099">
    <property type="entry name" value="ANL_N_sf"/>
</dbReference>
<dbReference type="Gene3D" id="3.30.300.30">
    <property type="match status" value="1"/>
</dbReference>
<keyword evidence="2" id="KW-0436">Ligase</keyword>
<dbReference type="FunFam" id="3.40.50.12780:FF:000003">
    <property type="entry name" value="Long-chain-fatty-acid--CoA ligase FadD"/>
    <property type="match status" value="1"/>
</dbReference>
<proteinExistence type="inferred from homology"/>
<sequence length="576" mass="63624">MATALVLPPAQIEPKDGWSYVRGRTDVPLSGATVGEFLGQTAQRFADRLAVVFREQGVRWTWREFSQEVDVLAAGLASLGIGKGDRVGIWSPNRVEWLVTQFATARIGAILVNINPAYRLAELDYALNKVGCRAIVAAEQFKTSRYLEMLQTLAPELAQHAPGELRAARLPELRHVIRMGTGQTPGMLRYDDLVQQGRSRLDMAQLAAISGTLDAHDPINIQFTSGTTGNPKGATLTHRNIVNNARFIAMSMRLSEQDRLCIPVPLYHCFGMVLAVLACVSTGAAMVFPAEGFDPAATLAAVALERCTALHGVPTMFIAELDHPDFEQYDLSQLRTGIMAGSPCPIETMKRVVARMHLGEITIAYGMTETSPVSFQSSTSDPLEKRTTTVGRIQPHLEAKIIDALGNIVLVGQTGELCTKGYSVMQGYWDDDKKTRESIIDGWMHTGDLATLDAQGYCNIVGRLKDMVIRGGENIYPREIEEFLFRYPKIQSVQVFGVPDAQYGEELCAWIVLRPGETATEQDIRDFCHGQIAHYKIPKYVRFVSDLPMTVTGKVQKFVMRAKMIDELKLSSEKTA</sequence>
<dbReference type="InterPro" id="IPR000873">
    <property type="entry name" value="AMP-dep_synth/lig_dom"/>
</dbReference>
<dbReference type="OrthoDB" id="9766486at2"/>
<dbReference type="RefSeq" id="WP_104077986.1">
    <property type="nucleotide sequence ID" value="NZ_CP062178.1"/>
</dbReference>
<dbReference type="Pfam" id="PF00501">
    <property type="entry name" value="AMP-binding"/>
    <property type="match status" value="1"/>
</dbReference>
<evidence type="ECO:0000256" key="2">
    <source>
        <dbReference type="ARBA" id="ARBA00022598"/>
    </source>
</evidence>
<dbReference type="EMBL" id="PRDW01000011">
    <property type="protein sequence ID" value="PPB82963.1"/>
    <property type="molecule type" value="Genomic_DNA"/>
</dbReference>
<protein>
    <submittedName>
        <fullName evidence="5">Fatty-acyl-CoA synthase</fullName>
    </submittedName>
</protein>
<dbReference type="FunFam" id="3.30.300.30:FF:000008">
    <property type="entry name" value="2,3-dihydroxybenzoate-AMP ligase"/>
    <property type="match status" value="1"/>
</dbReference>
<keyword evidence="6" id="KW-1185">Reference proteome</keyword>
<gene>
    <name evidence="5" type="ORF">B0O95_11121</name>
</gene>
<name>A0A2P5K8B5_9BURK</name>
<evidence type="ECO:0000313" key="5">
    <source>
        <dbReference type="EMBL" id="PPB82963.1"/>
    </source>
</evidence>
<dbReference type="GO" id="GO:0006631">
    <property type="term" value="P:fatty acid metabolic process"/>
    <property type="evidence" value="ECO:0007669"/>
    <property type="project" value="TreeGrafter"/>
</dbReference>
<comment type="similarity">
    <text evidence="1">Belongs to the ATP-dependent AMP-binding enzyme family.</text>
</comment>
<dbReference type="InterPro" id="IPR045851">
    <property type="entry name" value="AMP-bd_C_sf"/>
</dbReference>